<reference evidence="2" key="1">
    <citation type="journal article" date="2023" name="Mol. Biol. Evol.">
        <title>Third-Generation Sequencing Reveals the Adaptive Role of the Epigenome in Three Deep-Sea Polychaetes.</title>
        <authorList>
            <person name="Perez M."/>
            <person name="Aroh O."/>
            <person name="Sun Y."/>
            <person name="Lan Y."/>
            <person name="Juniper S.K."/>
            <person name="Young C.R."/>
            <person name="Angers B."/>
            <person name="Qian P.Y."/>
        </authorList>
    </citation>
    <scope>NUCLEOTIDE SEQUENCE</scope>
    <source>
        <strain evidence="2">R07B-5</strain>
    </source>
</reference>
<feature type="region of interest" description="Disordered" evidence="1">
    <location>
        <begin position="41"/>
        <end position="67"/>
    </location>
</feature>
<protein>
    <submittedName>
        <fullName evidence="2">Uncharacterized protein</fullName>
    </submittedName>
</protein>
<dbReference type="PROSITE" id="PS50096">
    <property type="entry name" value="IQ"/>
    <property type="match status" value="1"/>
</dbReference>
<sequence length="207" mass="23347">MLGADPGSKPVTISHEQYDRFARRTKPPIIRKSRAAIGRGRAYQSPFASRTFRRDSVGTPASRQGYYASHSTWKPNIKETTVSEKVAAYLQGMSSYASAGGIVNTPPHSFDDASLVERRKPEVVEDESTDGPSGVWKRHLAAGKPKPDIDVDKFVPRIKALREDEREVTYMNTAREQNERVARIRKSKLAAEVIQRSWRSYTAKKKR</sequence>
<comment type="caution">
    <text evidence="2">The sequence shown here is derived from an EMBL/GenBank/DDBJ whole genome shotgun (WGS) entry which is preliminary data.</text>
</comment>
<name>A0AAD9NXJ4_RIDPI</name>
<proteinExistence type="predicted"/>
<accession>A0AAD9NXJ4</accession>
<feature type="region of interest" description="Disordered" evidence="1">
    <location>
        <begin position="122"/>
        <end position="141"/>
    </location>
</feature>
<evidence type="ECO:0000256" key="1">
    <source>
        <dbReference type="SAM" id="MobiDB-lite"/>
    </source>
</evidence>
<dbReference type="AlphaFoldDB" id="A0AAD9NXJ4"/>
<keyword evidence="3" id="KW-1185">Reference proteome</keyword>
<feature type="region of interest" description="Disordered" evidence="1">
    <location>
        <begin position="1"/>
        <end position="26"/>
    </location>
</feature>
<dbReference type="EMBL" id="JAODUO010000270">
    <property type="protein sequence ID" value="KAK2184334.1"/>
    <property type="molecule type" value="Genomic_DNA"/>
</dbReference>
<evidence type="ECO:0000313" key="2">
    <source>
        <dbReference type="EMBL" id="KAK2184334.1"/>
    </source>
</evidence>
<evidence type="ECO:0000313" key="3">
    <source>
        <dbReference type="Proteomes" id="UP001209878"/>
    </source>
</evidence>
<gene>
    <name evidence="2" type="ORF">NP493_271g02007</name>
</gene>
<organism evidence="2 3">
    <name type="scientific">Ridgeia piscesae</name>
    <name type="common">Tubeworm</name>
    <dbReference type="NCBI Taxonomy" id="27915"/>
    <lineage>
        <taxon>Eukaryota</taxon>
        <taxon>Metazoa</taxon>
        <taxon>Spiralia</taxon>
        <taxon>Lophotrochozoa</taxon>
        <taxon>Annelida</taxon>
        <taxon>Polychaeta</taxon>
        <taxon>Sedentaria</taxon>
        <taxon>Canalipalpata</taxon>
        <taxon>Sabellida</taxon>
        <taxon>Siboglinidae</taxon>
        <taxon>Ridgeia</taxon>
    </lineage>
</organism>
<dbReference type="Proteomes" id="UP001209878">
    <property type="component" value="Unassembled WGS sequence"/>
</dbReference>